<evidence type="ECO:0000313" key="3">
    <source>
        <dbReference type="EMBL" id="NYF88726.1"/>
    </source>
</evidence>
<name>A0A852VGX8_9BACT</name>
<proteinExistence type="inferred from homology"/>
<protein>
    <submittedName>
        <fullName evidence="3">FlaA1/EpsC-like NDP-sugar epimerase</fullName>
    </submittedName>
</protein>
<evidence type="ECO:0000313" key="4">
    <source>
        <dbReference type="Proteomes" id="UP000564385"/>
    </source>
</evidence>
<accession>A0A852VGX8</accession>
<dbReference type="EMBL" id="JACCCU010000001">
    <property type="protein sequence ID" value="NYF88726.1"/>
    <property type="molecule type" value="Genomic_DNA"/>
</dbReference>
<dbReference type="Pfam" id="PF02719">
    <property type="entry name" value="Polysacc_synt_2"/>
    <property type="match status" value="1"/>
</dbReference>
<comment type="caution">
    <text evidence="3">The sequence shown here is derived from an EMBL/GenBank/DDBJ whole genome shotgun (WGS) entry which is preliminary data.</text>
</comment>
<dbReference type="InterPro" id="IPR036291">
    <property type="entry name" value="NAD(P)-bd_dom_sf"/>
</dbReference>
<evidence type="ECO:0000256" key="1">
    <source>
        <dbReference type="ARBA" id="ARBA00007430"/>
    </source>
</evidence>
<reference evidence="3 4" key="1">
    <citation type="submission" date="2020-07" db="EMBL/GenBank/DDBJ databases">
        <title>Genomic Encyclopedia of Type Strains, Phase IV (KMG-V): Genome sequencing to study the core and pangenomes of soil and plant-associated prokaryotes.</title>
        <authorList>
            <person name="Whitman W."/>
        </authorList>
    </citation>
    <scope>NUCLEOTIDE SEQUENCE [LARGE SCALE GENOMIC DNA]</scope>
    <source>
        <strain evidence="3 4">M8UP22</strain>
    </source>
</reference>
<dbReference type="InterPro" id="IPR051203">
    <property type="entry name" value="Polysaccharide_Synthase-Rel"/>
</dbReference>
<dbReference type="CDD" id="cd05237">
    <property type="entry name" value="UDP_invert_4-6DH_SDR_e"/>
    <property type="match status" value="1"/>
</dbReference>
<organism evidence="3 4">
    <name type="scientific">Tunturiibacter lichenicola</name>
    <dbReference type="NCBI Taxonomy" id="2051959"/>
    <lineage>
        <taxon>Bacteria</taxon>
        <taxon>Pseudomonadati</taxon>
        <taxon>Acidobacteriota</taxon>
        <taxon>Terriglobia</taxon>
        <taxon>Terriglobales</taxon>
        <taxon>Acidobacteriaceae</taxon>
        <taxon>Tunturiibacter</taxon>
    </lineage>
</organism>
<dbReference type="Proteomes" id="UP000564385">
    <property type="component" value="Unassembled WGS sequence"/>
</dbReference>
<dbReference type="PANTHER" id="PTHR43318:SF1">
    <property type="entry name" value="POLYSACCHARIDE BIOSYNTHESIS PROTEIN EPSC-RELATED"/>
    <property type="match status" value="1"/>
</dbReference>
<dbReference type="PANTHER" id="PTHR43318">
    <property type="entry name" value="UDP-N-ACETYLGLUCOSAMINE 4,6-DEHYDRATASE"/>
    <property type="match status" value="1"/>
</dbReference>
<evidence type="ECO:0000259" key="2">
    <source>
        <dbReference type="Pfam" id="PF02719"/>
    </source>
</evidence>
<dbReference type="InterPro" id="IPR003869">
    <property type="entry name" value="Polysac_CapD-like"/>
</dbReference>
<dbReference type="AlphaFoldDB" id="A0A852VGX8"/>
<dbReference type="SUPFAM" id="SSF51735">
    <property type="entry name" value="NAD(P)-binding Rossmann-fold domains"/>
    <property type="match status" value="1"/>
</dbReference>
<comment type="similarity">
    <text evidence="1">Belongs to the polysaccharide synthase family.</text>
</comment>
<sequence>MTLPPPSTQPNPQALTSKHLSGKRILLTGAGGSIGSALAQAIAASSPASLLLLDASEHALYQIDRDLPTPHVSLLGSVCDPALLAEIFELHQPEIVFHAAAFKHVPLLERQPFAAIANNVLGTYALLEAATQHHAEHLVLVSTDKAVDPSSLMGASKRIAELLLLASTSTTRLTAVRLGNVLGSRGSVLPLFLDQIARSGPVTVTHPEASRYFLSLDQCIEALLAALEPAVLEPAALEPQPPSPLKKEIIFLPHLNTPIRIADLARDLIASHASSASLVFTQLRPGDKLEESLLSPRESLLPETGNQKQTLTAISSPAPSAATLHAAMRTLQQAITNRDLPALLHTILQLVPEYTPSALLLEAARQSPRTLQEARA</sequence>
<feature type="domain" description="Polysaccharide biosynthesis protein CapD-like" evidence="2">
    <location>
        <begin position="25"/>
        <end position="301"/>
    </location>
</feature>
<gene>
    <name evidence="3" type="ORF">HDF08_000793</name>
</gene>
<dbReference type="Gene3D" id="3.40.50.720">
    <property type="entry name" value="NAD(P)-binding Rossmann-like Domain"/>
    <property type="match status" value="1"/>
</dbReference>